<dbReference type="AlphaFoldDB" id="A7T599"/>
<reference evidence="1 2" key="1">
    <citation type="journal article" date="2007" name="Science">
        <title>Sea anemone genome reveals ancestral eumetazoan gene repertoire and genomic organization.</title>
        <authorList>
            <person name="Putnam N.H."/>
            <person name="Srivastava M."/>
            <person name="Hellsten U."/>
            <person name="Dirks B."/>
            <person name="Chapman J."/>
            <person name="Salamov A."/>
            <person name="Terry A."/>
            <person name="Shapiro H."/>
            <person name="Lindquist E."/>
            <person name="Kapitonov V.V."/>
            <person name="Jurka J."/>
            <person name="Genikhovich G."/>
            <person name="Grigoriev I.V."/>
            <person name="Lucas S.M."/>
            <person name="Steele R.E."/>
            <person name="Finnerty J.R."/>
            <person name="Technau U."/>
            <person name="Martindale M.Q."/>
            <person name="Rokhsar D.S."/>
        </authorList>
    </citation>
    <scope>NUCLEOTIDE SEQUENCE [LARGE SCALE GENOMIC DNA]</scope>
    <source>
        <strain evidence="2">CH2 X CH6</strain>
    </source>
</reference>
<accession>A7T599</accession>
<keyword evidence="2" id="KW-1185">Reference proteome</keyword>
<dbReference type="EMBL" id="DS471091">
    <property type="protein sequence ID" value="EDO28864.1"/>
    <property type="molecule type" value="Genomic_DNA"/>
</dbReference>
<dbReference type="InParanoid" id="A7T599"/>
<organism evidence="1 2">
    <name type="scientific">Nematostella vectensis</name>
    <name type="common">Starlet sea anemone</name>
    <dbReference type="NCBI Taxonomy" id="45351"/>
    <lineage>
        <taxon>Eukaryota</taxon>
        <taxon>Metazoa</taxon>
        <taxon>Cnidaria</taxon>
        <taxon>Anthozoa</taxon>
        <taxon>Hexacorallia</taxon>
        <taxon>Actiniaria</taxon>
        <taxon>Edwardsiidae</taxon>
        <taxon>Nematostella</taxon>
    </lineage>
</organism>
<protein>
    <submittedName>
        <fullName evidence="1">Uncharacterized protein</fullName>
    </submittedName>
</protein>
<proteinExistence type="predicted"/>
<evidence type="ECO:0000313" key="1">
    <source>
        <dbReference type="EMBL" id="EDO28864.1"/>
    </source>
</evidence>
<sequence>MATDALVHKTEFSKAQKPSKIASPLETIRPNLLGRCFCPNCSFNLSHFGPKPSWFPRSQGVWLYKPINSPGIFSKLIAKKRALSVSLQLYSIRPHRRNQLLAEDPKVEVIYICPVEVNEEVYQYYAKLLAMKARPLSSTKKPGEEDDNIENRYKIIVPDAVNSFPVSVLLLRCTKHKFLRTSDFLGAVIITLYALYTVKRVSTQKCNICFSCWKNAFRAFDHQVLFPLSG</sequence>
<gene>
    <name evidence="1" type="ORF">NEMVEDRAFT_v1g222509</name>
</gene>
<dbReference type="Proteomes" id="UP000001593">
    <property type="component" value="Unassembled WGS sequence"/>
</dbReference>
<dbReference type="HOGENOM" id="CLU_1206035_0_0_1"/>
<evidence type="ECO:0000313" key="2">
    <source>
        <dbReference type="Proteomes" id="UP000001593"/>
    </source>
</evidence>
<dbReference type="PANTHER" id="PTHR14465:SF0">
    <property type="entry name" value="IQ DOMAIN-CONTAINING PROTEIN H"/>
    <property type="match status" value="1"/>
</dbReference>
<dbReference type="PANTHER" id="PTHR14465">
    <property type="entry name" value="IQ DOMAIN-CONTAINING PROTEIN H"/>
    <property type="match status" value="1"/>
</dbReference>
<name>A7T599_NEMVE</name>
<dbReference type="InterPro" id="IPR038752">
    <property type="entry name" value="IQCH"/>
</dbReference>